<keyword evidence="5 17" id="KW-0963">Cytoplasm</keyword>
<evidence type="ECO:0000256" key="3">
    <source>
        <dbReference type="ARBA" id="ARBA00011245"/>
    </source>
</evidence>
<evidence type="ECO:0000313" key="21">
    <source>
        <dbReference type="EMBL" id="MBB4776361.1"/>
    </source>
</evidence>
<protein>
    <recommendedName>
        <fullName evidence="17">DNA polymerase IV</fullName>
        <shortName evidence="17">Pol IV</shortName>
        <ecNumber evidence="17">2.7.7.7</ecNumber>
    </recommendedName>
</protein>
<evidence type="ECO:0000256" key="10">
    <source>
        <dbReference type="ARBA" id="ARBA00022763"/>
    </source>
</evidence>
<dbReference type="GO" id="GO:0003684">
    <property type="term" value="F:damaged DNA binding"/>
    <property type="evidence" value="ECO:0007669"/>
    <property type="project" value="InterPro"/>
</dbReference>
<gene>
    <name evidence="17" type="primary">dinB</name>
    <name evidence="20" type="synonym">dinB_2</name>
    <name evidence="21" type="ORF">F4557_004779</name>
    <name evidence="20" type="ORF">GCM10009546_70520</name>
</gene>
<dbReference type="HAMAP" id="MF_01113">
    <property type="entry name" value="DNApol_IV"/>
    <property type="match status" value="1"/>
</dbReference>
<dbReference type="InterPro" id="IPR053848">
    <property type="entry name" value="IMS_HHH_1"/>
</dbReference>
<evidence type="ECO:0000256" key="2">
    <source>
        <dbReference type="ARBA" id="ARBA00010945"/>
    </source>
</evidence>
<feature type="binding site" evidence="17">
    <location>
        <position position="123"/>
    </location>
    <ligand>
        <name>Mg(2+)</name>
        <dbReference type="ChEBI" id="CHEBI:18420"/>
    </ligand>
</feature>
<dbReference type="InterPro" id="IPR036775">
    <property type="entry name" value="DNA_pol_Y-fam_lit_finger_sf"/>
</dbReference>
<keyword evidence="23" id="KW-1185">Reference proteome</keyword>
<dbReference type="NCBIfam" id="NF003015">
    <property type="entry name" value="PRK03858.1"/>
    <property type="match status" value="1"/>
</dbReference>
<dbReference type="InterPro" id="IPR001126">
    <property type="entry name" value="UmuC"/>
</dbReference>
<comment type="cofactor">
    <cofactor evidence="17">
        <name>Mg(2+)</name>
        <dbReference type="ChEBI" id="CHEBI:18420"/>
    </cofactor>
    <text evidence="17">Binds 2 magnesium ions per subunit.</text>
</comment>
<keyword evidence="7 17" id="KW-0548">Nucleotidyltransferase</keyword>
<dbReference type="GO" id="GO:0006281">
    <property type="term" value="P:DNA repair"/>
    <property type="evidence" value="ECO:0007669"/>
    <property type="project" value="UniProtKB-UniRule"/>
</dbReference>
<dbReference type="FunFam" id="3.30.1490.100:FF:000004">
    <property type="entry name" value="DNA polymerase IV"/>
    <property type="match status" value="1"/>
</dbReference>
<dbReference type="GO" id="GO:0003887">
    <property type="term" value="F:DNA-directed DNA polymerase activity"/>
    <property type="evidence" value="ECO:0007669"/>
    <property type="project" value="UniProtKB-UniRule"/>
</dbReference>
<comment type="catalytic activity">
    <reaction evidence="16 17">
        <text>DNA(n) + a 2'-deoxyribonucleoside 5'-triphosphate = DNA(n+1) + diphosphate</text>
        <dbReference type="Rhea" id="RHEA:22508"/>
        <dbReference type="Rhea" id="RHEA-COMP:17339"/>
        <dbReference type="Rhea" id="RHEA-COMP:17340"/>
        <dbReference type="ChEBI" id="CHEBI:33019"/>
        <dbReference type="ChEBI" id="CHEBI:61560"/>
        <dbReference type="ChEBI" id="CHEBI:173112"/>
        <dbReference type="EC" id="2.7.7.7"/>
    </reaction>
</comment>
<evidence type="ECO:0000313" key="20">
    <source>
        <dbReference type="EMBL" id="GAA0598390.1"/>
    </source>
</evidence>
<dbReference type="EMBL" id="JACHMV010000001">
    <property type="protein sequence ID" value="MBB4776361.1"/>
    <property type="molecule type" value="Genomic_DNA"/>
</dbReference>
<dbReference type="GO" id="GO:0005829">
    <property type="term" value="C:cytosol"/>
    <property type="evidence" value="ECO:0007669"/>
    <property type="project" value="TreeGrafter"/>
</dbReference>
<keyword evidence="4 17" id="KW-0515">Mutator protein</keyword>
<evidence type="ECO:0000313" key="23">
    <source>
        <dbReference type="Proteomes" id="UP001501427"/>
    </source>
</evidence>
<dbReference type="Pfam" id="PF11799">
    <property type="entry name" value="IMS_C"/>
    <property type="match status" value="1"/>
</dbReference>
<name>A0A7W7MYX1_9ACTN</name>
<feature type="domain" description="UmuC" evidence="19">
    <location>
        <begin position="25"/>
        <end position="205"/>
    </location>
</feature>
<organism evidence="21 22">
    <name type="scientific">Actinomadura livida</name>
    <dbReference type="NCBI Taxonomy" id="79909"/>
    <lineage>
        <taxon>Bacteria</taxon>
        <taxon>Bacillati</taxon>
        <taxon>Actinomycetota</taxon>
        <taxon>Actinomycetes</taxon>
        <taxon>Streptosporangiales</taxon>
        <taxon>Thermomonosporaceae</taxon>
        <taxon>Actinomadura</taxon>
    </lineage>
</organism>
<dbReference type="NCBIfam" id="NF002677">
    <property type="entry name" value="PRK02406.1"/>
    <property type="match status" value="1"/>
</dbReference>
<evidence type="ECO:0000256" key="11">
    <source>
        <dbReference type="ARBA" id="ARBA00022842"/>
    </source>
</evidence>
<evidence type="ECO:0000256" key="5">
    <source>
        <dbReference type="ARBA" id="ARBA00022490"/>
    </source>
</evidence>
<dbReference type="Pfam" id="PF21999">
    <property type="entry name" value="IMS_HHH_1"/>
    <property type="match status" value="1"/>
</dbReference>
<dbReference type="EMBL" id="BAAAHD010000092">
    <property type="protein sequence ID" value="GAA0598390.1"/>
    <property type="molecule type" value="Genomic_DNA"/>
</dbReference>
<dbReference type="PROSITE" id="PS50173">
    <property type="entry name" value="UMUC"/>
    <property type="match status" value="1"/>
</dbReference>
<comment type="function">
    <text evidence="15 17">Poorly processive, error-prone DNA polymerase involved in untargeted mutagenesis. Copies undamaged DNA at stalled replication forks, which arise in vivo from mismatched or misaligned primer ends. These misaligned primers can be extended by PolIV. Exhibits no 3'-5' exonuclease (proofreading) activity. May be involved in translesional synthesis, in conjunction with the beta clamp from PolIII.</text>
</comment>
<accession>A0A7W7MYX1</accession>
<dbReference type="GO" id="GO:0000287">
    <property type="term" value="F:magnesium ion binding"/>
    <property type="evidence" value="ECO:0007669"/>
    <property type="project" value="UniProtKB-UniRule"/>
</dbReference>
<dbReference type="NCBIfam" id="NF002751">
    <property type="entry name" value="PRK02794.1"/>
    <property type="match status" value="1"/>
</dbReference>
<keyword evidence="9 17" id="KW-0479">Metal-binding</keyword>
<comment type="subunit">
    <text evidence="3 17">Monomer.</text>
</comment>
<evidence type="ECO:0000256" key="12">
    <source>
        <dbReference type="ARBA" id="ARBA00022932"/>
    </source>
</evidence>
<feature type="site" description="Substrate discrimination" evidence="17">
    <location>
        <position position="34"/>
    </location>
</feature>
<dbReference type="FunFam" id="3.40.1170.60:FF:000001">
    <property type="entry name" value="DNA polymerase IV"/>
    <property type="match status" value="1"/>
</dbReference>
<feature type="region of interest" description="Disordered" evidence="18">
    <location>
        <begin position="1"/>
        <end position="21"/>
    </location>
</feature>
<dbReference type="Proteomes" id="UP000549343">
    <property type="component" value="Unassembled WGS sequence"/>
</dbReference>
<evidence type="ECO:0000256" key="15">
    <source>
        <dbReference type="ARBA" id="ARBA00025589"/>
    </source>
</evidence>
<keyword evidence="8 17" id="KW-0235">DNA replication</keyword>
<keyword evidence="14 17" id="KW-0234">DNA repair</keyword>
<reference evidence="21 22" key="3">
    <citation type="submission" date="2020-08" db="EMBL/GenBank/DDBJ databases">
        <title>Sequencing the genomes of 1000 actinobacteria strains.</title>
        <authorList>
            <person name="Klenk H.-P."/>
        </authorList>
    </citation>
    <scope>NUCLEOTIDE SEQUENCE [LARGE SCALE GENOMIC DNA]</scope>
    <source>
        <strain evidence="21 22">DSM 44772</strain>
    </source>
</reference>
<evidence type="ECO:0000256" key="7">
    <source>
        <dbReference type="ARBA" id="ARBA00022695"/>
    </source>
</evidence>
<evidence type="ECO:0000256" key="17">
    <source>
        <dbReference type="HAMAP-Rule" id="MF_01113"/>
    </source>
</evidence>
<dbReference type="AlphaFoldDB" id="A0A7W7MYX1"/>
<keyword evidence="6 17" id="KW-0808">Transferase</keyword>
<keyword evidence="10 17" id="KW-0227">DNA damage</keyword>
<dbReference type="GO" id="GO:0009432">
    <property type="term" value="P:SOS response"/>
    <property type="evidence" value="ECO:0007669"/>
    <property type="project" value="TreeGrafter"/>
</dbReference>
<dbReference type="GO" id="GO:0042276">
    <property type="term" value="P:error-prone translesion synthesis"/>
    <property type="evidence" value="ECO:0007669"/>
    <property type="project" value="TreeGrafter"/>
</dbReference>
<dbReference type="InterPro" id="IPR043128">
    <property type="entry name" value="Rev_trsase/Diguanyl_cyclase"/>
</dbReference>
<reference evidence="20" key="1">
    <citation type="journal article" date="2014" name="Int. J. Syst. Evol. Microbiol.">
        <title>Complete genome of a new Firmicutes species belonging to the dominant human colonic microbiota ('Ruminococcus bicirculans') reveals two chromosomes and a selective capacity to utilize plant glucans.</title>
        <authorList>
            <consortium name="NISC Comparative Sequencing Program"/>
            <person name="Wegmann U."/>
            <person name="Louis P."/>
            <person name="Goesmann A."/>
            <person name="Henrissat B."/>
            <person name="Duncan S.H."/>
            <person name="Flint H.J."/>
        </authorList>
    </citation>
    <scope>NUCLEOTIDE SEQUENCE</scope>
    <source>
        <strain evidence="20">JCM 10667</strain>
    </source>
</reference>
<evidence type="ECO:0000256" key="6">
    <source>
        <dbReference type="ARBA" id="ARBA00022679"/>
    </source>
</evidence>
<comment type="caution">
    <text evidence="21">The sequence shown here is derived from an EMBL/GenBank/DDBJ whole genome shotgun (WGS) entry which is preliminary data.</text>
</comment>
<keyword evidence="12 17" id="KW-0239">DNA-directed DNA polymerase</keyword>
<dbReference type="EC" id="2.7.7.7" evidence="17"/>
<dbReference type="Gene3D" id="1.10.150.20">
    <property type="entry name" value="5' to 3' exonuclease, C-terminal subdomain"/>
    <property type="match status" value="1"/>
</dbReference>
<evidence type="ECO:0000256" key="1">
    <source>
        <dbReference type="ARBA" id="ARBA00004496"/>
    </source>
</evidence>
<evidence type="ECO:0000256" key="13">
    <source>
        <dbReference type="ARBA" id="ARBA00023125"/>
    </source>
</evidence>
<dbReference type="GO" id="GO:0006261">
    <property type="term" value="P:DNA-templated DNA replication"/>
    <property type="evidence" value="ECO:0007669"/>
    <property type="project" value="UniProtKB-UniRule"/>
</dbReference>
<evidence type="ECO:0000256" key="8">
    <source>
        <dbReference type="ARBA" id="ARBA00022705"/>
    </source>
</evidence>
<feature type="active site" evidence="17">
    <location>
        <position position="124"/>
    </location>
</feature>
<dbReference type="SUPFAM" id="SSF100879">
    <property type="entry name" value="Lesion bypass DNA polymerase (Y-family), little finger domain"/>
    <property type="match status" value="1"/>
</dbReference>
<evidence type="ECO:0000313" key="22">
    <source>
        <dbReference type="Proteomes" id="UP000549343"/>
    </source>
</evidence>
<comment type="subcellular location">
    <subcellularLocation>
        <location evidence="1 17">Cytoplasm</location>
    </subcellularLocation>
</comment>
<evidence type="ECO:0000256" key="9">
    <source>
        <dbReference type="ARBA" id="ARBA00022723"/>
    </source>
</evidence>
<keyword evidence="13 17" id="KW-0238">DNA-binding</keyword>
<dbReference type="Gene3D" id="3.40.1170.60">
    <property type="match status" value="1"/>
</dbReference>
<dbReference type="Proteomes" id="UP001501427">
    <property type="component" value="Unassembled WGS sequence"/>
</dbReference>
<evidence type="ECO:0000256" key="16">
    <source>
        <dbReference type="ARBA" id="ARBA00049244"/>
    </source>
</evidence>
<feature type="binding site" evidence="17">
    <location>
        <position position="29"/>
    </location>
    <ligand>
        <name>Mg(2+)</name>
        <dbReference type="ChEBI" id="CHEBI:18420"/>
    </ligand>
</feature>
<dbReference type="InterPro" id="IPR043502">
    <property type="entry name" value="DNA/RNA_pol_sf"/>
</dbReference>
<reference evidence="20" key="4">
    <citation type="submission" date="2023-12" db="EMBL/GenBank/DDBJ databases">
        <authorList>
            <person name="Sun Q."/>
            <person name="Inoue M."/>
        </authorList>
    </citation>
    <scope>NUCLEOTIDE SEQUENCE</scope>
    <source>
        <strain evidence="20">JCM 10667</strain>
    </source>
</reference>
<comment type="similarity">
    <text evidence="2 17">Belongs to the DNA polymerase type-Y family.</text>
</comment>
<dbReference type="Gene3D" id="3.30.70.270">
    <property type="match status" value="1"/>
</dbReference>
<dbReference type="Gene3D" id="3.30.1490.100">
    <property type="entry name" value="DNA polymerase, Y-family, little finger domain"/>
    <property type="match status" value="1"/>
</dbReference>
<evidence type="ECO:0000256" key="4">
    <source>
        <dbReference type="ARBA" id="ARBA00022457"/>
    </source>
</evidence>
<dbReference type="PANTHER" id="PTHR11076">
    <property type="entry name" value="DNA REPAIR POLYMERASE UMUC / TRANSFERASE FAMILY MEMBER"/>
    <property type="match status" value="1"/>
</dbReference>
<dbReference type="NCBIfam" id="NF002882">
    <property type="entry name" value="PRK03348.1"/>
    <property type="match status" value="1"/>
</dbReference>
<dbReference type="CDD" id="cd03586">
    <property type="entry name" value="PolY_Pol_IV_kappa"/>
    <property type="match status" value="1"/>
</dbReference>
<sequence>MSRKQQLHRPGPQPGPPADDTGCTILHVDMDAFFVSVELLDRPELRGRPVIVGGAGPRGVVSAASYEARRFGVHSAMPMSRARRLCPQAVVLPVSHGKYSRVSAAVFEIFRSVTPLVEGLSLDEAFLDVAGARRRLGRPAAIAAMIREQVRDQQGITCSVGVASTKFVAKLASTRCKPDGLLVVPADGATDFLHPLPVASLWGVGERTEQALTRIGLRTVGQLAETPLATLQRELGNATGAHLYELAWGRDPREVVPHTPDKSIGAEETFDTDIDDPEIVRRELLRLAEKVGARLRESGNAGRTVSVKLRMANFKTITRARTLDEPTDLARVIYVTACALYEGAGLDGVRLRLVGVRVENLGPAGEAPRQLAFDEPERGWREAERAMDQVAHRFGRGAVRPAALVPRADVTDVTDVTAGTEDNERRL</sequence>
<evidence type="ECO:0000256" key="14">
    <source>
        <dbReference type="ARBA" id="ARBA00023204"/>
    </source>
</evidence>
<dbReference type="RefSeq" id="WP_184886210.1">
    <property type="nucleotide sequence ID" value="NZ_BAAAHD010000092.1"/>
</dbReference>
<dbReference type="InterPro" id="IPR022880">
    <property type="entry name" value="DNApol_IV"/>
</dbReference>
<dbReference type="Pfam" id="PF00817">
    <property type="entry name" value="IMS"/>
    <property type="match status" value="1"/>
</dbReference>
<evidence type="ECO:0000256" key="18">
    <source>
        <dbReference type="SAM" id="MobiDB-lite"/>
    </source>
</evidence>
<dbReference type="InterPro" id="IPR017961">
    <property type="entry name" value="DNA_pol_Y-fam_little_finger"/>
</dbReference>
<dbReference type="SUPFAM" id="SSF56672">
    <property type="entry name" value="DNA/RNA polymerases"/>
    <property type="match status" value="1"/>
</dbReference>
<keyword evidence="11 17" id="KW-0460">Magnesium</keyword>
<dbReference type="PANTHER" id="PTHR11076:SF33">
    <property type="entry name" value="DNA POLYMERASE KAPPA"/>
    <property type="match status" value="1"/>
</dbReference>
<reference evidence="23" key="2">
    <citation type="journal article" date="2019" name="Int. J. Syst. Evol. Microbiol.">
        <title>The Global Catalogue of Microorganisms (GCM) 10K type strain sequencing project: providing services to taxonomists for standard genome sequencing and annotation.</title>
        <authorList>
            <consortium name="The Broad Institute Genomics Platform"/>
            <consortium name="The Broad Institute Genome Sequencing Center for Infectious Disease"/>
            <person name="Wu L."/>
            <person name="Ma J."/>
        </authorList>
    </citation>
    <scope>NUCLEOTIDE SEQUENCE [LARGE SCALE GENOMIC DNA]</scope>
    <source>
        <strain evidence="23">JCM 10667</strain>
    </source>
</reference>
<dbReference type="InterPro" id="IPR050116">
    <property type="entry name" value="DNA_polymerase-Y"/>
</dbReference>
<proteinExistence type="inferred from homology"/>
<evidence type="ECO:0000259" key="19">
    <source>
        <dbReference type="PROSITE" id="PS50173"/>
    </source>
</evidence>